<dbReference type="SUPFAM" id="SSF53067">
    <property type="entry name" value="Actin-like ATPase domain"/>
    <property type="match status" value="1"/>
</dbReference>
<dbReference type="EMBL" id="PUEJ01000004">
    <property type="protein sequence ID" value="PRH87528.1"/>
    <property type="molecule type" value="Genomic_DNA"/>
</dbReference>
<dbReference type="Gene3D" id="3.30.420.40">
    <property type="match status" value="2"/>
</dbReference>
<dbReference type="RefSeq" id="WP_105862458.1">
    <property type="nucleotide sequence ID" value="NZ_PUEJ01000004.1"/>
</dbReference>
<dbReference type="Pfam" id="PF00480">
    <property type="entry name" value="ROK"/>
    <property type="match status" value="1"/>
</dbReference>
<dbReference type="InterPro" id="IPR000600">
    <property type="entry name" value="ROK"/>
</dbReference>
<dbReference type="InterPro" id="IPR043129">
    <property type="entry name" value="ATPase_NBD"/>
</dbReference>
<keyword evidence="2" id="KW-1185">Reference proteome</keyword>
<dbReference type="OrthoDB" id="49685at2"/>
<dbReference type="PANTHER" id="PTHR18964">
    <property type="entry name" value="ROK (REPRESSOR, ORF, KINASE) FAMILY"/>
    <property type="match status" value="1"/>
</dbReference>
<organism evidence="1 2">
    <name type="scientific">Labrys okinawensis</name>
    <dbReference type="NCBI Taxonomy" id="346911"/>
    <lineage>
        <taxon>Bacteria</taxon>
        <taxon>Pseudomonadati</taxon>
        <taxon>Pseudomonadota</taxon>
        <taxon>Alphaproteobacteria</taxon>
        <taxon>Hyphomicrobiales</taxon>
        <taxon>Xanthobacteraceae</taxon>
        <taxon>Labrys</taxon>
    </lineage>
</organism>
<accession>A0A2S9QDU7</accession>
<evidence type="ECO:0000313" key="1">
    <source>
        <dbReference type="EMBL" id="PRH87528.1"/>
    </source>
</evidence>
<reference evidence="1 2" key="1">
    <citation type="submission" date="2018-02" db="EMBL/GenBank/DDBJ databases">
        <title>Whole genome sequencing of endophytic bacterium.</title>
        <authorList>
            <person name="Eedara R."/>
            <person name="Podile A.R."/>
        </authorList>
    </citation>
    <scope>NUCLEOTIDE SEQUENCE [LARGE SCALE GENOMIC DNA]</scope>
    <source>
        <strain evidence="1 2">RP1T</strain>
    </source>
</reference>
<evidence type="ECO:0000313" key="2">
    <source>
        <dbReference type="Proteomes" id="UP000237682"/>
    </source>
</evidence>
<keyword evidence="1" id="KW-0808">Transferase</keyword>
<dbReference type="GO" id="GO:0016301">
    <property type="term" value="F:kinase activity"/>
    <property type="evidence" value="ECO:0007669"/>
    <property type="project" value="UniProtKB-KW"/>
</dbReference>
<name>A0A2S9QDU7_9HYPH</name>
<dbReference type="Proteomes" id="UP000237682">
    <property type="component" value="Unassembled WGS sequence"/>
</dbReference>
<dbReference type="Gene3D" id="1.10.10.10">
    <property type="entry name" value="Winged helix-like DNA-binding domain superfamily/Winged helix DNA-binding domain"/>
    <property type="match status" value="1"/>
</dbReference>
<sequence>MKDSARSGQETGSAAGAGAILWLIASGKARSRSALIEASGLSRSTVTERLAALFAAGLIEEAPDAMPSGGRPARLIRLNTAFGVTLCADIGESHVRLAITDLEPRILAEAVGSVDIRRGPVPVLGWIVEQFRALLAGIGRDSGDVLGIGLGLPAPVDHEGGRVVGPSVMTGWDDFDIRSWMRRHFDAPVAVENDVNLMTLAEYRRFWPNVGQFLYIKAGTGIGSGIITDGRLYRGAQGAAGDIGHIQLTHAPAPLCRCGKLGCVEARAAGWAIARDLRGHGIEASAARDIIALTQAGEPEAVRLVREAGRVLGEVTSDVVSVLNPSVIVIGGTLALAGEDLMSGIRELVYQRSLPLATRNLTIAPAQSDLSTGLLLGAALLVIEMQTRPETIESTILRHQRPRAA</sequence>
<dbReference type="SUPFAM" id="SSF46785">
    <property type="entry name" value="Winged helix' DNA-binding domain"/>
    <property type="match status" value="1"/>
</dbReference>
<dbReference type="InterPro" id="IPR036388">
    <property type="entry name" value="WH-like_DNA-bd_sf"/>
</dbReference>
<keyword evidence="1" id="KW-0418">Kinase</keyword>
<comment type="caution">
    <text evidence="1">The sequence shown here is derived from an EMBL/GenBank/DDBJ whole genome shotgun (WGS) entry which is preliminary data.</text>
</comment>
<protein>
    <submittedName>
        <fullName evidence="1">Sugar kinase</fullName>
    </submittedName>
</protein>
<dbReference type="PANTHER" id="PTHR18964:SF173">
    <property type="entry name" value="GLUCOKINASE"/>
    <property type="match status" value="1"/>
</dbReference>
<dbReference type="InterPro" id="IPR036390">
    <property type="entry name" value="WH_DNA-bd_sf"/>
</dbReference>
<dbReference type="AlphaFoldDB" id="A0A2S9QDU7"/>
<gene>
    <name evidence="1" type="ORF">C5L14_13040</name>
</gene>
<proteinExistence type="predicted"/>